<sequence length="108" mass="11701">MAKTGNVLLALVTGVAIGAGAGILFAPDKGRNTRRKIKDSIDETTSKLKYKIDALSQEMKEKSSEFKGTLEDKVENLVSKSSHKAEDVITVLEKKLAALKEANAKLQK</sequence>
<dbReference type="InterPro" id="IPR024623">
    <property type="entry name" value="YtxH"/>
</dbReference>
<evidence type="ECO:0000313" key="3">
    <source>
        <dbReference type="Proteomes" id="UP000038055"/>
    </source>
</evidence>
<dbReference type="Gene3D" id="1.20.120.20">
    <property type="entry name" value="Apolipoprotein"/>
    <property type="match status" value="1"/>
</dbReference>
<dbReference type="Proteomes" id="UP000038055">
    <property type="component" value="Unassembled WGS sequence"/>
</dbReference>
<evidence type="ECO:0000313" key="2">
    <source>
        <dbReference type="EMBL" id="CEN33005.1"/>
    </source>
</evidence>
<keyword evidence="1" id="KW-0812">Transmembrane</keyword>
<dbReference type="STRING" id="28189.CCYN74_120010"/>
<keyword evidence="1" id="KW-1133">Transmembrane helix</keyword>
<dbReference type="InterPro" id="IPR052928">
    <property type="entry name" value="Desiccation-related_membrane"/>
</dbReference>
<dbReference type="RefSeq" id="WP_041990504.1">
    <property type="nucleotide sequence ID" value="NZ_CDOD01000005.1"/>
</dbReference>
<dbReference type="PANTHER" id="PTHR35792">
    <property type="entry name" value="GENERAL STRESS PROTEIN"/>
    <property type="match status" value="1"/>
</dbReference>
<reference evidence="3" key="1">
    <citation type="submission" date="2015-01" db="EMBL/GenBank/DDBJ databases">
        <authorList>
            <person name="MANFREDI Pablo"/>
        </authorList>
    </citation>
    <scope>NUCLEOTIDE SEQUENCE [LARGE SCALE GENOMIC DNA]</scope>
    <source>
        <strain evidence="3">Ccyn2B</strain>
    </source>
</reference>
<feature type="transmembrane region" description="Helical" evidence="1">
    <location>
        <begin position="6"/>
        <end position="26"/>
    </location>
</feature>
<dbReference type="Pfam" id="PF12732">
    <property type="entry name" value="YtxH"/>
    <property type="match status" value="1"/>
</dbReference>
<accession>A0A0B7H0S2</accession>
<proteinExistence type="predicted"/>
<organism evidence="2 3">
    <name type="scientific">Capnocytophaga cynodegmi</name>
    <dbReference type="NCBI Taxonomy" id="28189"/>
    <lineage>
        <taxon>Bacteria</taxon>
        <taxon>Pseudomonadati</taxon>
        <taxon>Bacteroidota</taxon>
        <taxon>Flavobacteriia</taxon>
        <taxon>Flavobacteriales</taxon>
        <taxon>Flavobacteriaceae</taxon>
        <taxon>Capnocytophaga</taxon>
    </lineage>
</organism>
<evidence type="ECO:0000256" key="1">
    <source>
        <dbReference type="SAM" id="Phobius"/>
    </source>
</evidence>
<dbReference type="eggNOG" id="COG4980">
    <property type="taxonomic scope" value="Bacteria"/>
</dbReference>
<protein>
    <recommendedName>
        <fullName evidence="4">YtxH domain-containing protein</fullName>
    </recommendedName>
</protein>
<name>A0A0B7H0S2_9FLAO</name>
<keyword evidence="1" id="KW-0472">Membrane</keyword>
<dbReference type="PANTHER" id="PTHR35792:SF2">
    <property type="entry name" value="GENERAL STRESS PROTEIN"/>
    <property type="match status" value="1"/>
</dbReference>
<dbReference type="AlphaFoldDB" id="A0A0B7H0S2"/>
<gene>
    <name evidence="2" type="ORF">CCYN2B_130021</name>
</gene>
<evidence type="ECO:0008006" key="4">
    <source>
        <dbReference type="Google" id="ProtNLM"/>
    </source>
</evidence>
<dbReference type="EMBL" id="CDOD01000005">
    <property type="protein sequence ID" value="CEN33005.1"/>
    <property type="molecule type" value="Genomic_DNA"/>
</dbReference>
<keyword evidence="3" id="KW-1185">Reference proteome</keyword>